<proteinExistence type="predicted"/>
<gene>
    <name evidence="1" type="ORF">A6770_12120</name>
</gene>
<comment type="caution">
    <text evidence="1">The sequence shown here is derived from an EMBL/GenBank/DDBJ whole genome shotgun (WGS) entry which is preliminary data.</text>
</comment>
<dbReference type="EMBL" id="LXQD01000076">
    <property type="protein sequence ID" value="RCJ39182.1"/>
    <property type="molecule type" value="Genomic_DNA"/>
</dbReference>
<name>A0A367RVF5_9NOSO</name>
<dbReference type="Proteomes" id="UP000252107">
    <property type="component" value="Unassembled WGS sequence"/>
</dbReference>
<evidence type="ECO:0000313" key="1">
    <source>
        <dbReference type="EMBL" id="RCJ39182.1"/>
    </source>
</evidence>
<sequence length="75" mass="8791">MGTPKPHCTPGLRSYQWLMDIDRKTRLDNQERLRALSLDHSGEVRLFCSHDAIEFKAFADQNNLRSQENKSRFVN</sequence>
<organism evidence="1 2">
    <name type="scientific">Nostoc minutum NIES-26</name>
    <dbReference type="NCBI Taxonomy" id="1844469"/>
    <lineage>
        <taxon>Bacteria</taxon>
        <taxon>Bacillati</taxon>
        <taxon>Cyanobacteriota</taxon>
        <taxon>Cyanophyceae</taxon>
        <taxon>Nostocales</taxon>
        <taxon>Nostocaceae</taxon>
        <taxon>Nostoc</taxon>
    </lineage>
</organism>
<evidence type="ECO:0000313" key="2">
    <source>
        <dbReference type="Proteomes" id="UP000252107"/>
    </source>
</evidence>
<accession>A0A367RVF5</accession>
<keyword evidence="2" id="KW-1185">Reference proteome</keyword>
<dbReference type="AlphaFoldDB" id="A0A367RVF5"/>
<reference evidence="1" key="1">
    <citation type="submission" date="2016-04" db="EMBL/GenBank/DDBJ databases">
        <authorList>
            <person name="Tabuchi Yagui T.R."/>
        </authorList>
    </citation>
    <scope>NUCLEOTIDE SEQUENCE [LARGE SCALE GENOMIC DNA]</scope>
    <source>
        <strain evidence="1">NIES-26</strain>
    </source>
</reference>
<protein>
    <submittedName>
        <fullName evidence="1">Uncharacterized protein</fullName>
    </submittedName>
</protein>